<dbReference type="Pfam" id="PF00668">
    <property type="entry name" value="Condensation"/>
    <property type="match status" value="1"/>
</dbReference>
<comment type="caution">
    <text evidence="3">The sequence shown here is derived from an EMBL/GenBank/DDBJ whole genome shotgun (WGS) entry which is preliminary data.</text>
</comment>
<dbReference type="EMBL" id="RKMH01000016">
    <property type="protein sequence ID" value="RPA57453.1"/>
    <property type="molecule type" value="Genomic_DNA"/>
</dbReference>
<dbReference type="GO" id="GO:0005737">
    <property type="term" value="C:cytoplasm"/>
    <property type="evidence" value="ECO:0007669"/>
    <property type="project" value="TreeGrafter"/>
</dbReference>
<name>A0A3N4G3F2_9ACTN</name>
<evidence type="ECO:0000313" key="4">
    <source>
        <dbReference type="Proteomes" id="UP000267536"/>
    </source>
</evidence>
<gene>
    <name evidence="3" type="ORF">EF294_18200</name>
</gene>
<dbReference type="GO" id="GO:0003824">
    <property type="term" value="F:catalytic activity"/>
    <property type="evidence" value="ECO:0007669"/>
    <property type="project" value="InterPro"/>
</dbReference>
<evidence type="ECO:0000313" key="3">
    <source>
        <dbReference type="EMBL" id="RPA57453.1"/>
    </source>
</evidence>
<dbReference type="PANTHER" id="PTHR45527:SF1">
    <property type="entry name" value="FATTY ACID SYNTHASE"/>
    <property type="match status" value="1"/>
</dbReference>
<dbReference type="Proteomes" id="UP000267536">
    <property type="component" value="Unassembled WGS sequence"/>
</dbReference>
<dbReference type="GO" id="GO:0008610">
    <property type="term" value="P:lipid biosynthetic process"/>
    <property type="evidence" value="ECO:0007669"/>
    <property type="project" value="UniProtKB-ARBA"/>
</dbReference>
<dbReference type="PANTHER" id="PTHR45527">
    <property type="entry name" value="NONRIBOSOMAL PEPTIDE SYNTHETASE"/>
    <property type="match status" value="1"/>
</dbReference>
<sequence>MEYTELADYPVPAGRITEWIPTVEPDRWQSDDRPLSPNHTAHLYNSESAPDSGDLGLGSWIGTAFRLPGHFDHSVFTAVLRAWIVRHDAFRTTVTRRGDTHARVVVVADSVTICARTQQAPPPGVSVDRHLERFFAREVSAVRWPHVVAVTIEPDSPVEAAKGVTVIVAADHSVMDAYTQLLLIAEFREIHRALVEGRAPALPTCGSYVDHCAREFHAAQTMTIDHPAVQAWRSFLTTDDGRLQMPRLPLPTQPAGAVAGGAGWQSSISRWLLTAQETNGFAAACKNHGASMSGGAFTALAVAIQRLTGNSSIRFVMPVHTRTDPQSLAAAGWYVGLVPVDLSLEGSDTFSAALTSVSTGVRRHAALAHAPHPRIASLLGIAEAPRFAVSYVDGRHVPGADSWGDRDRVLRSRIHNLDEVYLWINRTHAGINVSLRFPNNEIATTSIHALLAEYRAVLLEVADHGELTWDTGAPTERIMSTTRSVERR</sequence>
<dbReference type="GO" id="GO:0031177">
    <property type="term" value="F:phosphopantetheine binding"/>
    <property type="evidence" value="ECO:0007669"/>
    <property type="project" value="TreeGrafter"/>
</dbReference>
<dbReference type="SUPFAM" id="SSF52777">
    <property type="entry name" value="CoA-dependent acyltransferases"/>
    <property type="match status" value="2"/>
</dbReference>
<dbReference type="AlphaFoldDB" id="A0A3N4G3F2"/>
<organism evidence="3 4">
    <name type="scientific">Gordonia oryzae</name>
    <dbReference type="NCBI Taxonomy" id="2487349"/>
    <lineage>
        <taxon>Bacteria</taxon>
        <taxon>Bacillati</taxon>
        <taxon>Actinomycetota</taxon>
        <taxon>Actinomycetes</taxon>
        <taxon>Mycobacteriales</taxon>
        <taxon>Gordoniaceae</taxon>
        <taxon>Gordonia</taxon>
    </lineage>
</organism>
<feature type="domain" description="Condensation" evidence="2">
    <location>
        <begin position="64"/>
        <end position="381"/>
    </location>
</feature>
<reference evidence="3 4" key="1">
    <citation type="submission" date="2018-11" db="EMBL/GenBank/DDBJ databases">
        <title>Draft genome sequence of Gordonia sp. RS15-1S isolated from rice stems.</title>
        <authorList>
            <person name="Muangham S."/>
        </authorList>
    </citation>
    <scope>NUCLEOTIDE SEQUENCE [LARGE SCALE GENOMIC DNA]</scope>
    <source>
        <strain evidence="3 4">RS15-1S</strain>
    </source>
</reference>
<dbReference type="InterPro" id="IPR001242">
    <property type="entry name" value="Condensation_dom"/>
</dbReference>
<dbReference type="OrthoDB" id="9789603at2"/>
<keyword evidence="4" id="KW-1185">Reference proteome</keyword>
<protein>
    <submittedName>
        <fullName evidence="3">Condensation protein</fullName>
    </submittedName>
</protein>
<dbReference type="InterPro" id="IPR023213">
    <property type="entry name" value="CAT-like_dom_sf"/>
</dbReference>
<dbReference type="GO" id="GO:0044550">
    <property type="term" value="P:secondary metabolite biosynthetic process"/>
    <property type="evidence" value="ECO:0007669"/>
    <property type="project" value="TreeGrafter"/>
</dbReference>
<proteinExistence type="predicted"/>
<dbReference type="RefSeq" id="WP_123932344.1">
    <property type="nucleotide sequence ID" value="NZ_JBPSDP010000017.1"/>
</dbReference>
<accession>A0A3N4G3F2</accession>
<evidence type="ECO:0000259" key="2">
    <source>
        <dbReference type="Pfam" id="PF00668"/>
    </source>
</evidence>
<evidence type="ECO:0000256" key="1">
    <source>
        <dbReference type="SAM" id="MobiDB-lite"/>
    </source>
</evidence>
<dbReference type="Gene3D" id="3.30.559.10">
    <property type="entry name" value="Chloramphenicol acetyltransferase-like domain"/>
    <property type="match status" value="1"/>
</dbReference>
<feature type="region of interest" description="Disordered" evidence="1">
    <location>
        <begin position="27"/>
        <end position="50"/>
    </location>
</feature>
<dbReference type="GO" id="GO:0043041">
    <property type="term" value="P:amino acid activation for nonribosomal peptide biosynthetic process"/>
    <property type="evidence" value="ECO:0007669"/>
    <property type="project" value="TreeGrafter"/>
</dbReference>
<feature type="compositionally biased region" description="Polar residues" evidence="1">
    <location>
        <begin position="37"/>
        <end position="49"/>
    </location>
</feature>
<dbReference type="Gene3D" id="3.30.559.30">
    <property type="entry name" value="Nonribosomal peptide synthetase, condensation domain"/>
    <property type="match status" value="1"/>
</dbReference>